<feature type="region of interest" description="Disordered" evidence="2">
    <location>
        <begin position="1"/>
        <end position="43"/>
    </location>
</feature>
<feature type="compositionally biased region" description="Low complexity" evidence="2">
    <location>
        <begin position="25"/>
        <end position="35"/>
    </location>
</feature>
<protein>
    <submittedName>
        <fullName evidence="3">Glycoside hydrolase family 3 C-terminal domain-containing protein</fullName>
    </submittedName>
</protein>
<gene>
    <name evidence="3" type="ORF">LZ495_10495</name>
</gene>
<proteinExistence type="predicted"/>
<dbReference type="GO" id="GO:0005975">
    <property type="term" value="P:carbohydrate metabolic process"/>
    <property type="evidence" value="ECO:0007669"/>
    <property type="project" value="InterPro"/>
</dbReference>
<dbReference type="RefSeq" id="WP_235051799.1">
    <property type="nucleotide sequence ID" value="NZ_JAKFHA010000004.1"/>
</dbReference>
<sequence>MPPSDTRVDPRVAARGEARSEARAALRAPAAGPVPRQIPGARADGDDAQMRALTLLTNRTSTRTSATGGPALPLRDGVRVYLEGLEDTAAAAEYAQPVADPAEAEVAVLRIDCPAPDGITDDDTDRVLDIAAAVPTIVVLRIEGTSPAPEFTGNCAALLADRGASDRMVLDVVFGRHAPLGRLAFPIGPAQDPDFPAGFGLSY</sequence>
<organism evidence="3 4">
    <name type="scientific">Yinghuangia soli</name>
    <dbReference type="NCBI Taxonomy" id="2908204"/>
    <lineage>
        <taxon>Bacteria</taxon>
        <taxon>Bacillati</taxon>
        <taxon>Actinomycetota</taxon>
        <taxon>Actinomycetes</taxon>
        <taxon>Kitasatosporales</taxon>
        <taxon>Streptomycetaceae</taxon>
        <taxon>Yinghuangia</taxon>
    </lineage>
</organism>
<reference evidence="3" key="1">
    <citation type="submission" date="2022-01" db="EMBL/GenBank/DDBJ databases">
        <title>Genome-Based Taxonomic Classification of the Phylum Actinobacteria.</title>
        <authorList>
            <person name="Gao Y."/>
        </authorList>
    </citation>
    <scope>NUCLEOTIDE SEQUENCE</scope>
    <source>
        <strain evidence="3">KLBMP 8922</strain>
    </source>
</reference>
<name>A0AA41TZT4_9ACTN</name>
<dbReference type="AlphaFoldDB" id="A0AA41TZT4"/>
<dbReference type="SUPFAM" id="SSF52279">
    <property type="entry name" value="Beta-D-glucan exohydrolase, C-terminal domain"/>
    <property type="match status" value="1"/>
</dbReference>
<dbReference type="Gene3D" id="3.40.50.1700">
    <property type="entry name" value="Glycoside hydrolase family 3 C-terminal domain"/>
    <property type="match status" value="1"/>
</dbReference>
<accession>A0AA41TZT4</accession>
<dbReference type="Proteomes" id="UP001165378">
    <property type="component" value="Unassembled WGS sequence"/>
</dbReference>
<dbReference type="InterPro" id="IPR036881">
    <property type="entry name" value="Glyco_hydro_3_C_sf"/>
</dbReference>
<keyword evidence="1 3" id="KW-0378">Hydrolase</keyword>
<evidence type="ECO:0000313" key="3">
    <source>
        <dbReference type="EMBL" id="MCF2527640.1"/>
    </source>
</evidence>
<evidence type="ECO:0000256" key="1">
    <source>
        <dbReference type="ARBA" id="ARBA00022801"/>
    </source>
</evidence>
<dbReference type="EMBL" id="JAKFHA010000004">
    <property type="protein sequence ID" value="MCF2527640.1"/>
    <property type="molecule type" value="Genomic_DNA"/>
</dbReference>
<keyword evidence="4" id="KW-1185">Reference proteome</keyword>
<dbReference type="GO" id="GO:0004553">
    <property type="term" value="F:hydrolase activity, hydrolyzing O-glycosyl compounds"/>
    <property type="evidence" value="ECO:0007669"/>
    <property type="project" value="InterPro"/>
</dbReference>
<evidence type="ECO:0000256" key="2">
    <source>
        <dbReference type="SAM" id="MobiDB-lite"/>
    </source>
</evidence>
<feature type="compositionally biased region" description="Basic and acidic residues" evidence="2">
    <location>
        <begin position="1"/>
        <end position="24"/>
    </location>
</feature>
<comment type="caution">
    <text evidence="3">The sequence shown here is derived from an EMBL/GenBank/DDBJ whole genome shotgun (WGS) entry which is preliminary data.</text>
</comment>
<evidence type="ECO:0000313" key="4">
    <source>
        <dbReference type="Proteomes" id="UP001165378"/>
    </source>
</evidence>